<reference evidence="2" key="1">
    <citation type="submission" date="2022-11" db="UniProtKB">
        <authorList>
            <consortium name="WormBaseParasite"/>
        </authorList>
    </citation>
    <scope>IDENTIFICATION</scope>
</reference>
<evidence type="ECO:0000313" key="2">
    <source>
        <dbReference type="WBParaSite" id="Minc3s00414g11914"/>
    </source>
</evidence>
<dbReference type="AlphaFoldDB" id="A0A914LCX7"/>
<dbReference type="WBParaSite" id="Minc3s00414g11914">
    <property type="protein sequence ID" value="Minc3s00414g11914"/>
    <property type="gene ID" value="Minc3s00414g11914"/>
</dbReference>
<proteinExistence type="predicted"/>
<protein>
    <submittedName>
        <fullName evidence="2">Uncharacterized protein</fullName>
    </submittedName>
</protein>
<name>A0A914LCX7_MELIC</name>
<keyword evidence="1" id="KW-1185">Reference proteome</keyword>
<sequence>MSVNTKAATTTKTSKGIVRLSNTSDFVEPSQKCILPIQNAVTKKKNDGLVSLHSKNSQNLIKKKVRITLQDCLACSGCVTTTENNISILESF</sequence>
<dbReference type="Proteomes" id="UP000887563">
    <property type="component" value="Unplaced"/>
</dbReference>
<accession>A0A914LCX7</accession>
<organism evidence="1 2">
    <name type="scientific">Meloidogyne incognita</name>
    <name type="common">Southern root-knot nematode worm</name>
    <name type="synonym">Oxyuris incognita</name>
    <dbReference type="NCBI Taxonomy" id="6306"/>
    <lineage>
        <taxon>Eukaryota</taxon>
        <taxon>Metazoa</taxon>
        <taxon>Ecdysozoa</taxon>
        <taxon>Nematoda</taxon>
        <taxon>Chromadorea</taxon>
        <taxon>Rhabditida</taxon>
        <taxon>Tylenchina</taxon>
        <taxon>Tylenchomorpha</taxon>
        <taxon>Tylenchoidea</taxon>
        <taxon>Meloidogynidae</taxon>
        <taxon>Meloidogyninae</taxon>
        <taxon>Meloidogyne</taxon>
        <taxon>Meloidogyne incognita group</taxon>
    </lineage>
</organism>
<evidence type="ECO:0000313" key="1">
    <source>
        <dbReference type="Proteomes" id="UP000887563"/>
    </source>
</evidence>